<protein>
    <submittedName>
        <fullName evidence="7">CbiQ protein (ABC-type cobalt transport system permease protein 1)</fullName>
    </submittedName>
</protein>
<dbReference type="Pfam" id="PF02361">
    <property type="entry name" value="CbiQ"/>
    <property type="match status" value="1"/>
</dbReference>
<dbReference type="GO" id="GO:0006824">
    <property type="term" value="P:cobalt ion transport"/>
    <property type="evidence" value="ECO:0007669"/>
    <property type="project" value="InterPro"/>
</dbReference>
<keyword evidence="3 6" id="KW-0812">Transmembrane</keyword>
<organism evidence="7 8">
    <name type="scientific">Haloferax mucosum ATCC BAA-1512</name>
    <dbReference type="NCBI Taxonomy" id="662479"/>
    <lineage>
        <taxon>Archaea</taxon>
        <taxon>Methanobacteriati</taxon>
        <taxon>Methanobacteriota</taxon>
        <taxon>Stenosarchaea group</taxon>
        <taxon>Halobacteria</taxon>
        <taxon>Halobacteriales</taxon>
        <taxon>Haloferacaceae</taxon>
        <taxon>Haloferax</taxon>
    </lineage>
</organism>
<evidence type="ECO:0000256" key="3">
    <source>
        <dbReference type="ARBA" id="ARBA00022692"/>
    </source>
</evidence>
<feature type="transmembrane region" description="Helical" evidence="6">
    <location>
        <begin position="38"/>
        <end position="56"/>
    </location>
</feature>
<dbReference type="EMBL" id="AOLN01000010">
    <property type="protein sequence ID" value="ELZ95861.1"/>
    <property type="molecule type" value="Genomic_DNA"/>
</dbReference>
<evidence type="ECO:0000313" key="8">
    <source>
        <dbReference type="Proteomes" id="UP000011550"/>
    </source>
</evidence>
<comment type="subcellular location">
    <subcellularLocation>
        <location evidence="1">Cell membrane</location>
        <topology evidence="1">Multi-pass membrane protein</topology>
    </subcellularLocation>
</comment>
<dbReference type="PANTHER" id="PTHR43723:SF1">
    <property type="entry name" value="COBALT TRANSPORT PROTEIN CBIQ"/>
    <property type="match status" value="1"/>
</dbReference>
<name>M0IGG2_9EURY</name>
<dbReference type="PATRIC" id="fig|662479.7.peg.1255"/>
<dbReference type="InterPro" id="IPR052770">
    <property type="entry name" value="Cobalt_transport_CbiQ"/>
</dbReference>
<evidence type="ECO:0000313" key="7">
    <source>
        <dbReference type="EMBL" id="ELZ95861.1"/>
    </source>
</evidence>
<keyword evidence="2" id="KW-1003">Cell membrane</keyword>
<dbReference type="OrthoDB" id="147966at2157"/>
<keyword evidence="4 6" id="KW-1133">Transmembrane helix</keyword>
<evidence type="ECO:0000256" key="1">
    <source>
        <dbReference type="ARBA" id="ARBA00004651"/>
    </source>
</evidence>
<evidence type="ECO:0000256" key="5">
    <source>
        <dbReference type="ARBA" id="ARBA00023136"/>
    </source>
</evidence>
<dbReference type="InterPro" id="IPR003339">
    <property type="entry name" value="ABC/ECF_trnsptr_transmembrane"/>
</dbReference>
<keyword evidence="5 6" id="KW-0472">Membrane</keyword>
<evidence type="ECO:0000256" key="6">
    <source>
        <dbReference type="SAM" id="Phobius"/>
    </source>
</evidence>
<dbReference type="Proteomes" id="UP000011550">
    <property type="component" value="Unassembled WGS sequence"/>
</dbReference>
<reference evidence="7 8" key="1">
    <citation type="journal article" date="2014" name="PLoS Genet.">
        <title>Phylogenetically driven sequencing of extremely halophilic archaea reveals strategies for static and dynamic osmo-response.</title>
        <authorList>
            <person name="Becker E.A."/>
            <person name="Seitzer P.M."/>
            <person name="Tritt A."/>
            <person name="Larsen D."/>
            <person name="Krusor M."/>
            <person name="Yao A.I."/>
            <person name="Wu D."/>
            <person name="Madern D."/>
            <person name="Eisen J.A."/>
            <person name="Darling A.E."/>
            <person name="Facciotti M.T."/>
        </authorList>
    </citation>
    <scope>NUCLEOTIDE SEQUENCE [LARGE SCALE GENOMIC DNA]</scope>
    <source>
        <strain evidence="7 8">ATCC BAA-1512</strain>
    </source>
</reference>
<comment type="caution">
    <text evidence="7">The sequence shown here is derived from an EMBL/GenBank/DDBJ whole genome shotgun (WGS) entry which is preliminary data.</text>
</comment>
<evidence type="ECO:0000256" key="4">
    <source>
        <dbReference type="ARBA" id="ARBA00022989"/>
    </source>
</evidence>
<gene>
    <name evidence="7" type="ORF">C440_06212</name>
</gene>
<feature type="transmembrane region" description="Helical" evidence="6">
    <location>
        <begin position="68"/>
        <end position="92"/>
    </location>
</feature>
<dbReference type="NCBIfam" id="TIGR02454">
    <property type="entry name" value="ECF_T_CbiQ"/>
    <property type="match status" value="1"/>
</dbReference>
<dbReference type="AlphaFoldDB" id="M0IGG2"/>
<proteinExistence type="predicted"/>
<keyword evidence="8" id="KW-1185">Reference proteome</keyword>
<dbReference type="CDD" id="cd16914">
    <property type="entry name" value="EcfT"/>
    <property type="match status" value="1"/>
</dbReference>
<dbReference type="RefSeq" id="WP_008319310.1">
    <property type="nucleotide sequence ID" value="NZ_AOLN01000010.1"/>
</dbReference>
<accession>M0IGG2</accession>
<evidence type="ECO:0000256" key="2">
    <source>
        <dbReference type="ARBA" id="ARBA00022475"/>
    </source>
</evidence>
<dbReference type="STRING" id="662479.C440_06212"/>
<feature type="transmembrane region" description="Helical" evidence="6">
    <location>
        <begin position="12"/>
        <end position="32"/>
    </location>
</feature>
<dbReference type="GO" id="GO:0043190">
    <property type="term" value="C:ATP-binding cassette (ABC) transporter complex"/>
    <property type="evidence" value="ECO:0007669"/>
    <property type="project" value="InterPro"/>
</dbReference>
<sequence length="254" mass="27637">MQQTLERVQADATPLVDGPLTVYFVLLSLFLTATSGRISSYVTAIIVFSTLTFHAVGRSYVTFLRYPIWFLVPSLALVALVTPGPTSAFQYWIFDVSEAGVQLAVKTGLRSIASLSVLSFLALTTTVPQLVSALRALGLPDSIVELLLLVYRGIQVLVDESIRLYTAAKLRGGFSSRRATFRTTKHVAASLLLSSIDRAEQLDVSMRSRCYDGAFPVRDYDSRGHAYALCSLAVLLFARFGNLSAVTAQFGGLP</sequence>
<dbReference type="InterPro" id="IPR012809">
    <property type="entry name" value="ECF_CbiQ"/>
</dbReference>
<dbReference type="PANTHER" id="PTHR43723">
    <property type="entry name" value="COBALT TRANSPORT PROTEIN CBIQ"/>
    <property type="match status" value="1"/>
</dbReference>
<feature type="transmembrane region" description="Helical" evidence="6">
    <location>
        <begin position="112"/>
        <end position="131"/>
    </location>
</feature>